<dbReference type="AlphaFoldDB" id="A0A419SQQ3"/>
<keyword evidence="4" id="KW-1185">Reference proteome</keyword>
<dbReference type="Pfam" id="PF12850">
    <property type="entry name" value="Metallophos_2"/>
    <property type="match status" value="1"/>
</dbReference>
<dbReference type="Gene3D" id="3.60.21.10">
    <property type="match status" value="1"/>
</dbReference>
<dbReference type="PANTHER" id="PTHR30337">
    <property type="entry name" value="COMPONENT OF ATP-DEPENDENT DSDNA EXONUCLEASE"/>
    <property type="match status" value="1"/>
</dbReference>
<evidence type="ECO:0000256" key="1">
    <source>
        <dbReference type="ARBA" id="ARBA00008950"/>
    </source>
</evidence>
<comment type="similarity">
    <text evidence="1">Belongs to the metallophosphoesterase superfamily. YfcE family.</text>
</comment>
<dbReference type="RefSeq" id="WP_120188091.1">
    <property type="nucleotide sequence ID" value="NZ_MCHY01000002.1"/>
</dbReference>
<dbReference type="OrthoDB" id="9773856at2"/>
<sequence length="327" mass="36859">MRFLFLTDTHIRGTAPANRLDPFPETLKLKLKEAVAVANELQVEAVLHGGDVFDVPAPSPSVVGEFLSIFNALQAPLYGIVGNHDVFAHNPQTLDRTMLGLANKLGVIRIIHPGERIYFEKKGQRVQVTGQHFHLDLDRRDPTLDYCVTKEQADVAIHLVHGMLLDRPFIEGVAHTLIDQIVQTEADLTLCGHNHLGFPDTIKDGKMFVNPGALVRLSNHPREISRTPQLVLIEVNDQKLSYRKMPLRSAPHGKDVLDRSQGEEAIYREQKMRQVVDQIRQAGQFQYANVHELIEQLASREGIEPAVRQIVLEQIAQAQERLEEEND</sequence>
<reference evidence="3 4" key="1">
    <citation type="submission" date="2016-08" db="EMBL/GenBank/DDBJ databases">
        <title>Novel Firmicute Genomes.</title>
        <authorList>
            <person name="Poppleton D.I."/>
            <person name="Gribaldo S."/>
        </authorList>
    </citation>
    <scope>NUCLEOTIDE SEQUENCE [LARGE SCALE GENOMIC DNA]</scope>
    <source>
        <strain evidence="3 4">RAOx-1</strain>
    </source>
</reference>
<evidence type="ECO:0000313" key="3">
    <source>
        <dbReference type="EMBL" id="RKD26806.1"/>
    </source>
</evidence>
<dbReference type="InterPro" id="IPR029052">
    <property type="entry name" value="Metallo-depent_PP-like"/>
</dbReference>
<accession>A0A419SQQ3</accession>
<comment type="caution">
    <text evidence="3">The sequence shown here is derived from an EMBL/GenBank/DDBJ whole genome shotgun (WGS) entry which is preliminary data.</text>
</comment>
<feature type="domain" description="Calcineurin-like phosphoesterase" evidence="2">
    <location>
        <begin position="1"/>
        <end position="221"/>
    </location>
</feature>
<name>A0A419SQQ3_9BACL</name>
<proteinExistence type="inferred from homology"/>
<dbReference type="InterPro" id="IPR024654">
    <property type="entry name" value="Calcineurin-like_PHP_lpxH"/>
</dbReference>
<gene>
    <name evidence="3" type="ORF">BEP19_16550</name>
</gene>
<evidence type="ECO:0000313" key="4">
    <source>
        <dbReference type="Proteomes" id="UP000284219"/>
    </source>
</evidence>
<protein>
    <recommendedName>
        <fullName evidence="2">Calcineurin-like phosphoesterase domain-containing protein</fullName>
    </recommendedName>
</protein>
<organism evidence="3 4">
    <name type="scientific">Ammoniphilus oxalaticus</name>
    <dbReference type="NCBI Taxonomy" id="66863"/>
    <lineage>
        <taxon>Bacteria</taxon>
        <taxon>Bacillati</taxon>
        <taxon>Bacillota</taxon>
        <taxon>Bacilli</taxon>
        <taxon>Bacillales</taxon>
        <taxon>Paenibacillaceae</taxon>
        <taxon>Aneurinibacillus group</taxon>
        <taxon>Ammoniphilus</taxon>
    </lineage>
</organism>
<dbReference type="EMBL" id="MCHY01000002">
    <property type="protein sequence ID" value="RKD26806.1"/>
    <property type="molecule type" value="Genomic_DNA"/>
</dbReference>
<dbReference type="SUPFAM" id="SSF56300">
    <property type="entry name" value="Metallo-dependent phosphatases"/>
    <property type="match status" value="1"/>
</dbReference>
<dbReference type="Proteomes" id="UP000284219">
    <property type="component" value="Unassembled WGS sequence"/>
</dbReference>
<dbReference type="PANTHER" id="PTHR30337:SF0">
    <property type="entry name" value="NUCLEASE SBCCD SUBUNIT D"/>
    <property type="match status" value="1"/>
</dbReference>
<evidence type="ECO:0000259" key="2">
    <source>
        <dbReference type="Pfam" id="PF12850"/>
    </source>
</evidence>
<dbReference type="InterPro" id="IPR050535">
    <property type="entry name" value="DNA_Repair-Maintenance_Comp"/>
</dbReference>